<feature type="domain" description="ArsA/GET3 Anion-transporting ATPase-like" evidence="9">
    <location>
        <begin position="3"/>
        <end position="300"/>
    </location>
</feature>
<dbReference type="PANTHER" id="PTHR10803">
    <property type="entry name" value="ARSENICAL PUMP-DRIVING ATPASE ARSENITE-TRANSLOCATING ATPASE"/>
    <property type="match status" value="1"/>
</dbReference>
<dbReference type="InterPro" id="IPR040612">
    <property type="entry name" value="ArsA_HSP20-like"/>
</dbReference>
<evidence type="ECO:0000256" key="2">
    <source>
        <dbReference type="ARBA" id="ARBA00022741"/>
    </source>
</evidence>
<evidence type="ECO:0000256" key="3">
    <source>
        <dbReference type="ARBA" id="ARBA00022840"/>
    </source>
</evidence>
<dbReference type="InterPro" id="IPR008978">
    <property type="entry name" value="HSP20-like_chaperone"/>
</dbReference>
<evidence type="ECO:0000256" key="8">
    <source>
        <dbReference type="ARBA" id="ARBA00066752"/>
    </source>
</evidence>
<dbReference type="EMBL" id="AP028654">
    <property type="protein sequence ID" value="BEP29223.1"/>
    <property type="molecule type" value="Genomic_DNA"/>
</dbReference>
<dbReference type="NCBIfam" id="TIGR00345">
    <property type="entry name" value="GET3_arsA_TRC40"/>
    <property type="match status" value="1"/>
</dbReference>
<dbReference type="InterPro" id="IPR016300">
    <property type="entry name" value="ATPase_ArsA/GET3"/>
</dbReference>
<comment type="catalytic activity">
    <reaction evidence="6">
        <text>arsenite(in) + ATP + H2O = arsenite(out) + ADP + phosphate + H(+)</text>
        <dbReference type="Rhea" id="RHEA:11348"/>
        <dbReference type="ChEBI" id="CHEBI:15377"/>
        <dbReference type="ChEBI" id="CHEBI:15378"/>
        <dbReference type="ChEBI" id="CHEBI:29242"/>
        <dbReference type="ChEBI" id="CHEBI:30616"/>
        <dbReference type="ChEBI" id="CHEBI:43474"/>
        <dbReference type="ChEBI" id="CHEBI:456216"/>
        <dbReference type="EC" id="7.3.2.7"/>
    </reaction>
</comment>
<evidence type="ECO:0000259" key="10">
    <source>
        <dbReference type="Pfam" id="PF17886"/>
    </source>
</evidence>
<dbReference type="EC" id="7.3.2.7" evidence="8"/>
<keyword evidence="2" id="KW-0547">Nucleotide-binding</keyword>
<evidence type="ECO:0000313" key="12">
    <source>
        <dbReference type="Proteomes" id="UP001321786"/>
    </source>
</evidence>
<dbReference type="InterPro" id="IPR027417">
    <property type="entry name" value="P-loop_NTPase"/>
</dbReference>
<dbReference type="GO" id="GO:0016887">
    <property type="term" value="F:ATP hydrolysis activity"/>
    <property type="evidence" value="ECO:0007669"/>
    <property type="project" value="InterPro"/>
</dbReference>
<dbReference type="RefSeq" id="WP_338534880.1">
    <property type="nucleotide sequence ID" value="NZ_AP028654.1"/>
</dbReference>
<keyword evidence="4" id="KW-0059">Arsenical resistance</keyword>
<reference evidence="11 12" key="1">
    <citation type="submission" date="2023-08" db="EMBL/GenBank/DDBJ databases">
        <title>Helicovermis profunda gen. nov., sp. nov., a novel mesophilic, fermentative bacterium within the Bacillota from a deep-sea hydrothermal vent chimney.</title>
        <authorList>
            <person name="Miyazaki U."/>
            <person name="Mizutani D."/>
            <person name="Hashimoto Y."/>
            <person name="Tame A."/>
            <person name="Sawayama S."/>
            <person name="Miyazaki J."/>
            <person name="Takai K."/>
            <person name="Nakagawa S."/>
        </authorList>
    </citation>
    <scope>NUCLEOTIDE SEQUENCE [LARGE SCALE GENOMIC DNA]</scope>
    <source>
        <strain evidence="11 12">S502</strain>
    </source>
</reference>
<keyword evidence="5" id="KW-1278">Translocase</keyword>
<dbReference type="PANTHER" id="PTHR10803:SF3">
    <property type="entry name" value="ATPASE GET3"/>
    <property type="match status" value="1"/>
</dbReference>
<feature type="domain" description="ArsA HSP20-like" evidence="10">
    <location>
        <begin position="325"/>
        <end position="385"/>
    </location>
</feature>
<organism evidence="11 12">
    <name type="scientific">Helicovermis profundi</name>
    <dbReference type="NCBI Taxonomy" id="3065157"/>
    <lineage>
        <taxon>Bacteria</taxon>
        <taxon>Bacillati</taxon>
        <taxon>Bacillota</taxon>
        <taxon>Clostridia</taxon>
        <taxon>Helicovermis</taxon>
    </lineage>
</organism>
<keyword evidence="3" id="KW-0067">ATP-binding</keyword>
<keyword evidence="12" id="KW-1185">Reference proteome</keyword>
<dbReference type="SUPFAM" id="SSF52540">
    <property type="entry name" value="P-loop containing nucleoside triphosphate hydrolases"/>
    <property type="match status" value="1"/>
</dbReference>
<dbReference type="FunFam" id="3.40.50.300:FF:001801">
    <property type="entry name" value="Putative arsenical pump-driving ATPase"/>
    <property type="match status" value="1"/>
</dbReference>
<dbReference type="Gene3D" id="2.60.40.790">
    <property type="match status" value="1"/>
</dbReference>
<evidence type="ECO:0000256" key="5">
    <source>
        <dbReference type="ARBA" id="ARBA00022967"/>
    </source>
</evidence>
<dbReference type="CDD" id="cd02035">
    <property type="entry name" value="ArsA"/>
    <property type="match status" value="1"/>
</dbReference>
<name>A0AAU9EI59_9FIRM</name>
<proteinExistence type="inferred from homology"/>
<dbReference type="KEGG" id="hprf:HLPR_15540"/>
<dbReference type="Pfam" id="PF02374">
    <property type="entry name" value="ArsA_ATPase"/>
    <property type="match status" value="1"/>
</dbReference>
<evidence type="ECO:0000256" key="1">
    <source>
        <dbReference type="ARBA" id="ARBA00011040"/>
    </source>
</evidence>
<evidence type="ECO:0000256" key="7">
    <source>
        <dbReference type="ARBA" id="ARBA00059736"/>
    </source>
</evidence>
<evidence type="ECO:0000259" key="9">
    <source>
        <dbReference type="Pfam" id="PF02374"/>
    </source>
</evidence>
<sequence>MGRIIIFTGKGGVGKTSMASAHALHSAKEGAKTLIVSTDMAHNLGDIFEVKVGKTITQVVDNLDVLEIDPNYMMENEFSDMRRAVSNMLSSFDMSLGTLEQLSIFPGMDELFSLLKILDVYESGIYERIIVDCAPTGETLTLLKFPELLSWYIEKFFPIGKVAMRILSPVSKVIFKIELPDKAAMSDIEKLFIKLIKLQELLKNSRITSIRLVAMPEKMVVEETKRNYMYMNLFNFNVDGVYINRILPRDIDNEFFDEWISIQNNYIEELNSIFVDVPTYEVPWFDSDLSGLSGIEKIESAALSGWDVFKVNDVQKGESFETVKNGYLLKLYLPTVEKKALDMHESNTDIIIKIGNYKRNIPKPNALRNHTISGAKFEDQMLLIALTKG</sequence>
<accession>A0AAU9EI59</accession>
<protein>
    <recommendedName>
        <fullName evidence="8">arsenite-transporting ATPase</fullName>
        <ecNumber evidence="8">7.3.2.7</ecNumber>
    </recommendedName>
</protein>
<gene>
    <name evidence="11" type="ORF">HLPR_15540</name>
</gene>
<evidence type="ECO:0000313" key="11">
    <source>
        <dbReference type="EMBL" id="BEP29223.1"/>
    </source>
</evidence>
<evidence type="ECO:0000256" key="6">
    <source>
        <dbReference type="ARBA" id="ARBA00052296"/>
    </source>
</evidence>
<evidence type="ECO:0000256" key="4">
    <source>
        <dbReference type="ARBA" id="ARBA00022849"/>
    </source>
</evidence>
<dbReference type="Pfam" id="PF17886">
    <property type="entry name" value="ArsA_HSP20"/>
    <property type="match status" value="1"/>
</dbReference>
<dbReference type="GO" id="GO:0005524">
    <property type="term" value="F:ATP binding"/>
    <property type="evidence" value="ECO:0007669"/>
    <property type="project" value="UniProtKB-KW"/>
</dbReference>
<dbReference type="Gene3D" id="3.40.50.300">
    <property type="entry name" value="P-loop containing nucleotide triphosphate hydrolases"/>
    <property type="match status" value="1"/>
</dbReference>
<dbReference type="InterPro" id="IPR025723">
    <property type="entry name" value="ArsA/GET3_ATPase-like"/>
</dbReference>
<comment type="function">
    <text evidence="7">Anion-transporting ATPase. Catalyzes the extrusion of arsenite.</text>
</comment>
<dbReference type="AlphaFoldDB" id="A0AAU9EI59"/>
<dbReference type="GO" id="GO:0015446">
    <property type="term" value="F:ATPase-coupled arsenite transmembrane transporter activity"/>
    <property type="evidence" value="ECO:0007669"/>
    <property type="project" value="UniProtKB-EC"/>
</dbReference>
<dbReference type="Proteomes" id="UP001321786">
    <property type="component" value="Chromosome"/>
</dbReference>
<comment type="similarity">
    <text evidence="1">Belongs to the arsA ATPase family.</text>
</comment>